<gene>
    <name evidence="3" type="ORF">ACFFGN_06845</name>
</gene>
<dbReference type="EMBL" id="JBHLTC010000006">
    <property type="protein sequence ID" value="MFC0623772.1"/>
    <property type="molecule type" value="Genomic_DNA"/>
</dbReference>
<feature type="compositionally biased region" description="Basic residues" evidence="1">
    <location>
        <begin position="26"/>
        <end position="35"/>
    </location>
</feature>
<evidence type="ECO:0000313" key="3">
    <source>
        <dbReference type="EMBL" id="MFC0623772.1"/>
    </source>
</evidence>
<reference evidence="3 4" key="1">
    <citation type="submission" date="2024-09" db="EMBL/GenBank/DDBJ databases">
        <authorList>
            <person name="Sun Q."/>
            <person name="Mori K."/>
        </authorList>
    </citation>
    <scope>NUCLEOTIDE SEQUENCE [LARGE SCALE GENOMIC DNA]</scope>
    <source>
        <strain evidence="3 4">CGMCC 1.15906</strain>
    </source>
</reference>
<accession>A0ABV6QGL5</accession>
<protein>
    <recommendedName>
        <fullName evidence="5">PknH-like extracellular domain-containing protein</fullName>
    </recommendedName>
</protein>
<feature type="region of interest" description="Disordered" evidence="1">
    <location>
        <begin position="1"/>
        <end position="35"/>
    </location>
</feature>
<keyword evidence="2" id="KW-0812">Transmembrane</keyword>
<keyword evidence="2" id="KW-1133">Transmembrane helix</keyword>
<dbReference type="RefSeq" id="WP_380044473.1">
    <property type="nucleotide sequence ID" value="NZ_JBHLTC010000006.1"/>
</dbReference>
<feature type="compositionally biased region" description="Low complexity" evidence="1">
    <location>
        <begin position="1"/>
        <end position="25"/>
    </location>
</feature>
<proteinExistence type="predicted"/>
<feature type="region of interest" description="Disordered" evidence="1">
    <location>
        <begin position="61"/>
        <end position="82"/>
    </location>
</feature>
<keyword evidence="2" id="KW-0472">Membrane</keyword>
<evidence type="ECO:0000313" key="4">
    <source>
        <dbReference type="Proteomes" id="UP001589890"/>
    </source>
</evidence>
<name>A0ABV6QGL5_9ACTN</name>
<feature type="transmembrane region" description="Helical" evidence="2">
    <location>
        <begin position="38"/>
        <end position="58"/>
    </location>
</feature>
<evidence type="ECO:0000256" key="1">
    <source>
        <dbReference type="SAM" id="MobiDB-lite"/>
    </source>
</evidence>
<sequence length="445" mass="47691">MTGPSGPSGLPGGSPRPRVSRAAQRAARRKQRRRQTQLIAGGVAAALLVVGGGIVAVATGGGDDKGGDSGDQQNPESNVLADPKILINDTDADLMSKGTWVVSGTADGPDVPAQSFMCQAQRFADPAGVRTWARTLRNPNNLDTARQFVEVSKDQAGAAKAYATIAGWLSECADPQVRLVNSYQAKGLGEKGVVAVFTQPRKDSNRFYRTVVLATAGPATVVLEHNRIGLEPPKPEGILAAANVTMRRICEETGSTCGTPTLTQSLLPTDEPRGFMAPIDLPVISKVEKPWVSVKSAARDGTGCEKIDLSKGKALKYRWQTYVVPEGGVPTEFGMDTMVAQFKDFGVASKFVNDLRKAVDNCKKTYSTATVKRTDTVSYRGIGGQTWRIVYDAGSSGKLTYRVGVVRASDKVAYVMFPVLKGLDISDDSFRDLLIRAGERSLYFR</sequence>
<comment type="caution">
    <text evidence="3">The sequence shown here is derived from an EMBL/GenBank/DDBJ whole genome shotgun (WGS) entry which is preliminary data.</text>
</comment>
<organism evidence="3 4">
    <name type="scientific">Kribbella deserti</name>
    <dbReference type="NCBI Taxonomy" id="1926257"/>
    <lineage>
        <taxon>Bacteria</taxon>
        <taxon>Bacillati</taxon>
        <taxon>Actinomycetota</taxon>
        <taxon>Actinomycetes</taxon>
        <taxon>Propionibacteriales</taxon>
        <taxon>Kribbellaceae</taxon>
        <taxon>Kribbella</taxon>
    </lineage>
</organism>
<evidence type="ECO:0000256" key="2">
    <source>
        <dbReference type="SAM" id="Phobius"/>
    </source>
</evidence>
<keyword evidence="4" id="KW-1185">Reference proteome</keyword>
<dbReference type="Proteomes" id="UP001589890">
    <property type="component" value="Unassembled WGS sequence"/>
</dbReference>
<evidence type="ECO:0008006" key="5">
    <source>
        <dbReference type="Google" id="ProtNLM"/>
    </source>
</evidence>